<feature type="transmembrane region" description="Helical" evidence="1">
    <location>
        <begin position="12"/>
        <end position="30"/>
    </location>
</feature>
<proteinExistence type="predicted"/>
<dbReference type="InterPro" id="IPR002656">
    <property type="entry name" value="Acyl_transf_3_dom"/>
</dbReference>
<evidence type="ECO:0000313" key="3">
    <source>
        <dbReference type="EMBL" id="MWB93673.1"/>
    </source>
</evidence>
<reference evidence="3 4" key="1">
    <citation type="submission" date="2019-12" db="EMBL/GenBank/DDBJ databases">
        <authorList>
            <person name="Kim Y.S."/>
        </authorList>
    </citation>
    <scope>NUCLEOTIDE SEQUENCE [LARGE SCALE GENOMIC DNA]</scope>
    <source>
        <strain evidence="3 4">GA093</strain>
    </source>
</reference>
<feature type="transmembrane region" description="Helical" evidence="1">
    <location>
        <begin position="208"/>
        <end position="226"/>
    </location>
</feature>
<dbReference type="PANTHER" id="PTHR23028">
    <property type="entry name" value="ACETYLTRANSFERASE"/>
    <property type="match status" value="1"/>
</dbReference>
<feature type="transmembrane region" description="Helical" evidence="1">
    <location>
        <begin position="185"/>
        <end position="202"/>
    </location>
</feature>
<evidence type="ECO:0000256" key="1">
    <source>
        <dbReference type="SAM" id="Phobius"/>
    </source>
</evidence>
<feature type="transmembrane region" description="Helical" evidence="1">
    <location>
        <begin position="287"/>
        <end position="310"/>
    </location>
</feature>
<sequence>MKYTYLEGLRGYMSLWVLLYHASCFLPSVNTKNVFLDFFTNASLPVIVFMILSGFVTHILLQKNENYFFYLKRRAFRIFPIYLICFVASLLLLKFYLNTLEEIPFDSPKIYGRIKQIETYYNSSDKILNIISHLTLSHGIFPESRFPFTYSIMGQSWSLTLEWQFYIFIPFLYYFLNKKNRIQNAFLLLFFLVVMYISKTHHINQPSFLPNMIIYFLIGYFSLPLYKKFETSNNYCVFVFLSVICLVYLFFNWEISCLILLWGVVLFFQNNNNFLSDILLGSKIPQFLGKISYSIYCTHMIVLACLLALLQCIEINYGLYFSISMLFGGMFLTILISHYSYHYIELYFINLAKTKNSSKEGQTH</sequence>
<dbReference type="Pfam" id="PF01757">
    <property type="entry name" value="Acyl_transf_3"/>
    <property type="match status" value="1"/>
</dbReference>
<feature type="domain" description="Acyltransferase 3" evidence="2">
    <location>
        <begin position="4"/>
        <end position="337"/>
    </location>
</feature>
<dbReference type="Proteomes" id="UP000471501">
    <property type="component" value="Unassembled WGS sequence"/>
</dbReference>
<dbReference type="GO" id="GO:0000271">
    <property type="term" value="P:polysaccharide biosynthetic process"/>
    <property type="evidence" value="ECO:0007669"/>
    <property type="project" value="TreeGrafter"/>
</dbReference>
<keyword evidence="4" id="KW-1185">Reference proteome</keyword>
<feature type="transmembrane region" description="Helical" evidence="1">
    <location>
        <begin position="157"/>
        <end position="176"/>
    </location>
</feature>
<keyword evidence="3" id="KW-0012">Acyltransferase</keyword>
<protein>
    <submittedName>
        <fullName evidence="3">Acyltransferase family protein</fullName>
    </submittedName>
</protein>
<feature type="transmembrane region" description="Helical" evidence="1">
    <location>
        <begin position="81"/>
        <end position="97"/>
    </location>
</feature>
<keyword evidence="1" id="KW-0472">Membrane</keyword>
<dbReference type="AlphaFoldDB" id="A0A6I4NI93"/>
<keyword evidence="1" id="KW-0812">Transmembrane</keyword>
<dbReference type="PANTHER" id="PTHR23028:SF53">
    <property type="entry name" value="ACYL_TRANSF_3 DOMAIN-CONTAINING PROTEIN"/>
    <property type="match status" value="1"/>
</dbReference>
<dbReference type="InterPro" id="IPR050879">
    <property type="entry name" value="Acyltransferase_3"/>
</dbReference>
<gene>
    <name evidence="3" type="ORF">GON26_04830</name>
</gene>
<feature type="transmembrane region" description="Helical" evidence="1">
    <location>
        <begin position="42"/>
        <end position="61"/>
    </location>
</feature>
<accession>A0A6I4NI93</accession>
<feature type="transmembrane region" description="Helical" evidence="1">
    <location>
        <begin position="317"/>
        <end position="341"/>
    </location>
</feature>
<comment type="caution">
    <text evidence="3">The sequence shown here is derived from an EMBL/GenBank/DDBJ whole genome shotgun (WGS) entry which is preliminary data.</text>
</comment>
<dbReference type="GO" id="GO:0016020">
    <property type="term" value="C:membrane"/>
    <property type="evidence" value="ECO:0007669"/>
    <property type="project" value="TreeGrafter"/>
</dbReference>
<keyword evidence="3" id="KW-0808">Transferase</keyword>
<dbReference type="EMBL" id="WSTB01000002">
    <property type="protein sequence ID" value="MWB93673.1"/>
    <property type="molecule type" value="Genomic_DNA"/>
</dbReference>
<feature type="transmembrane region" description="Helical" evidence="1">
    <location>
        <begin position="238"/>
        <end position="267"/>
    </location>
</feature>
<evidence type="ECO:0000313" key="4">
    <source>
        <dbReference type="Proteomes" id="UP000471501"/>
    </source>
</evidence>
<keyword evidence="1" id="KW-1133">Transmembrane helix</keyword>
<dbReference type="RefSeq" id="WP_160373595.1">
    <property type="nucleotide sequence ID" value="NZ_WSTB01000002.1"/>
</dbReference>
<dbReference type="GO" id="GO:0016747">
    <property type="term" value="F:acyltransferase activity, transferring groups other than amino-acyl groups"/>
    <property type="evidence" value="ECO:0007669"/>
    <property type="project" value="InterPro"/>
</dbReference>
<name>A0A6I4NI93_9FLAO</name>
<organism evidence="3 4">
    <name type="scientific">Flavobacterium hydrocarbonoxydans</name>
    <dbReference type="NCBI Taxonomy" id="2683249"/>
    <lineage>
        <taxon>Bacteria</taxon>
        <taxon>Pseudomonadati</taxon>
        <taxon>Bacteroidota</taxon>
        <taxon>Flavobacteriia</taxon>
        <taxon>Flavobacteriales</taxon>
        <taxon>Flavobacteriaceae</taxon>
        <taxon>Flavobacterium</taxon>
    </lineage>
</organism>
<evidence type="ECO:0000259" key="2">
    <source>
        <dbReference type="Pfam" id="PF01757"/>
    </source>
</evidence>